<evidence type="ECO:0000259" key="10">
    <source>
        <dbReference type="PROSITE" id="PS50928"/>
    </source>
</evidence>
<evidence type="ECO:0000256" key="9">
    <source>
        <dbReference type="RuleBase" id="RU363032"/>
    </source>
</evidence>
<keyword evidence="5 9" id="KW-0812">Transmembrane</keyword>
<comment type="similarity">
    <text evidence="2">Belongs to the binding-protein-dependent transport system permease family. HisMQ subfamily.</text>
</comment>
<protein>
    <submittedName>
        <fullName evidence="11">ABC transporter permease</fullName>
    </submittedName>
</protein>
<sequence>MNRFIQPYVDNAGEWLPLLLEAMGKTALLSICAFALSLVFGLLLAVCRNTRWRWLERGVALYVATVRGVPLLAILFLLYFGLPGAGVTFDAFTAAVLALALAFAAQVAELFRAGLMAIPAGQREAALAVGFTPYQSFTLIVLPQVVRISIAPLIVTFVSLLKDSSLASLITVDELALTGRAMATEYFLPLQIYVAVGLCYFLIAWPFSLLSKRLAPPAAR</sequence>
<dbReference type="NCBIfam" id="TIGR01726">
    <property type="entry name" value="HEQRo_perm_3TM"/>
    <property type="match status" value="1"/>
</dbReference>
<dbReference type="PANTHER" id="PTHR30614:SF0">
    <property type="entry name" value="L-CYSTINE TRANSPORT SYSTEM PERMEASE PROTEIN TCYL"/>
    <property type="match status" value="1"/>
</dbReference>
<feature type="transmembrane region" description="Helical" evidence="9">
    <location>
        <begin position="136"/>
        <end position="161"/>
    </location>
</feature>
<feature type="transmembrane region" description="Helical" evidence="9">
    <location>
        <begin position="190"/>
        <end position="210"/>
    </location>
</feature>
<feature type="transmembrane region" description="Helical" evidence="9">
    <location>
        <begin position="59"/>
        <end position="80"/>
    </location>
</feature>
<evidence type="ECO:0000256" key="6">
    <source>
        <dbReference type="ARBA" id="ARBA00022970"/>
    </source>
</evidence>
<evidence type="ECO:0000313" key="12">
    <source>
        <dbReference type="Proteomes" id="UP000037425"/>
    </source>
</evidence>
<evidence type="ECO:0000256" key="3">
    <source>
        <dbReference type="ARBA" id="ARBA00022448"/>
    </source>
</evidence>
<evidence type="ECO:0000256" key="8">
    <source>
        <dbReference type="ARBA" id="ARBA00023136"/>
    </source>
</evidence>
<dbReference type="PANTHER" id="PTHR30614">
    <property type="entry name" value="MEMBRANE COMPONENT OF AMINO ACID ABC TRANSPORTER"/>
    <property type="match status" value="1"/>
</dbReference>
<keyword evidence="8 9" id="KW-0472">Membrane</keyword>
<accession>A0A0L8BLM4</accession>
<dbReference type="GO" id="GO:0043190">
    <property type="term" value="C:ATP-binding cassette (ABC) transporter complex"/>
    <property type="evidence" value="ECO:0007669"/>
    <property type="project" value="InterPro"/>
</dbReference>
<feature type="transmembrane region" description="Helical" evidence="9">
    <location>
        <begin position="27"/>
        <end position="47"/>
    </location>
</feature>
<dbReference type="AlphaFoldDB" id="A0A0L8BLM4"/>
<name>A0A0L8BLM4_ENSAD</name>
<dbReference type="PROSITE" id="PS50928">
    <property type="entry name" value="ABC_TM1"/>
    <property type="match status" value="1"/>
</dbReference>
<feature type="domain" description="ABC transmembrane type-1" evidence="10">
    <location>
        <begin position="23"/>
        <end position="211"/>
    </location>
</feature>
<dbReference type="Pfam" id="PF00528">
    <property type="entry name" value="BPD_transp_1"/>
    <property type="match status" value="1"/>
</dbReference>
<keyword evidence="7 9" id="KW-1133">Transmembrane helix</keyword>
<comment type="caution">
    <text evidence="11">The sequence shown here is derived from an EMBL/GenBank/DDBJ whole genome shotgun (WGS) entry which is preliminary data.</text>
</comment>
<reference evidence="12" key="1">
    <citation type="submission" date="2015-07" db="EMBL/GenBank/DDBJ databases">
        <title>Whole genome sequence of an Ensifer adhaerens strain isolated from a cave pool in the Wind Cave National Park.</title>
        <authorList>
            <person name="Eng W.W.H."/>
            <person name="Gan H.M."/>
            <person name="Barton H.A."/>
            <person name="Savka M.A."/>
        </authorList>
    </citation>
    <scope>NUCLEOTIDE SEQUENCE [LARGE SCALE GENOMIC DNA]</scope>
    <source>
        <strain evidence="12">SD006</strain>
    </source>
</reference>
<evidence type="ECO:0000256" key="4">
    <source>
        <dbReference type="ARBA" id="ARBA00022475"/>
    </source>
</evidence>
<proteinExistence type="inferred from homology"/>
<gene>
    <name evidence="11" type="ORF">AC244_22620</name>
</gene>
<dbReference type="InterPro" id="IPR035906">
    <property type="entry name" value="MetI-like_sf"/>
</dbReference>
<evidence type="ECO:0000313" key="11">
    <source>
        <dbReference type="EMBL" id="KOF15566.1"/>
    </source>
</evidence>
<dbReference type="Gene3D" id="1.10.3720.10">
    <property type="entry name" value="MetI-like"/>
    <property type="match status" value="1"/>
</dbReference>
<evidence type="ECO:0000256" key="5">
    <source>
        <dbReference type="ARBA" id="ARBA00022692"/>
    </source>
</evidence>
<organism evidence="11 12">
    <name type="scientific">Ensifer adhaerens</name>
    <name type="common">Sinorhizobium morelense</name>
    <dbReference type="NCBI Taxonomy" id="106592"/>
    <lineage>
        <taxon>Bacteria</taxon>
        <taxon>Pseudomonadati</taxon>
        <taxon>Pseudomonadota</taxon>
        <taxon>Alphaproteobacteria</taxon>
        <taxon>Hyphomicrobiales</taxon>
        <taxon>Rhizobiaceae</taxon>
        <taxon>Sinorhizobium/Ensifer group</taxon>
        <taxon>Ensifer</taxon>
    </lineage>
</organism>
<evidence type="ECO:0000256" key="2">
    <source>
        <dbReference type="ARBA" id="ARBA00010072"/>
    </source>
</evidence>
<feature type="transmembrane region" description="Helical" evidence="9">
    <location>
        <begin position="92"/>
        <end position="115"/>
    </location>
</feature>
<dbReference type="SUPFAM" id="SSF161098">
    <property type="entry name" value="MetI-like"/>
    <property type="match status" value="1"/>
</dbReference>
<dbReference type="InterPro" id="IPR000515">
    <property type="entry name" value="MetI-like"/>
</dbReference>
<dbReference type="CDD" id="cd06261">
    <property type="entry name" value="TM_PBP2"/>
    <property type="match status" value="1"/>
</dbReference>
<dbReference type="InterPro" id="IPR043429">
    <property type="entry name" value="ArtM/GltK/GlnP/TcyL/YhdX-like"/>
</dbReference>
<dbReference type="RefSeq" id="WP_053251063.1">
    <property type="nucleotide sequence ID" value="NZ_LGAP01000018.1"/>
</dbReference>
<keyword evidence="3 9" id="KW-0813">Transport</keyword>
<keyword evidence="4" id="KW-1003">Cell membrane</keyword>
<dbReference type="EMBL" id="LGAP01000018">
    <property type="protein sequence ID" value="KOF15566.1"/>
    <property type="molecule type" value="Genomic_DNA"/>
</dbReference>
<dbReference type="PATRIC" id="fig|106592.7.peg.2392"/>
<dbReference type="OrthoDB" id="9814550at2"/>
<evidence type="ECO:0000256" key="7">
    <source>
        <dbReference type="ARBA" id="ARBA00022989"/>
    </source>
</evidence>
<comment type="subcellular location">
    <subcellularLocation>
        <location evidence="1">Cell inner membrane</location>
        <topology evidence="1">Multi-pass membrane protein</topology>
    </subcellularLocation>
    <subcellularLocation>
        <location evidence="9">Cell membrane</location>
        <topology evidence="9">Multi-pass membrane protein</topology>
    </subcellularLocation>
</comment>
<dbReference type="GO" id="GO:0006865">
    <property type="term" value="P:amino acid transport"/>
    <property type="evidence" value="ECO:0007669"/>
    <property type="project" value="UniProtKB-KW"/>
</dbReference>
<dbReference type="InterPro" id="IPR010065">
    <property type="entry name" value="AA_ABC_transptr_permease_3TM"/>
</dbReference>
<dbReference type="Proteomes" id="UP000037425">
    <property type="component" value="Unassembled WGS sequence"/>
</dbReference>
<keyword evidence="6" id="KW-0029">Amino-acid transport</keyword>
<dbReference type="GO" id="GO:0022857">
    <property type="term" value="F:transmembrane transporter activity"/>
    <property type="evidence" value="ECO:0007669"/>
    <property type="project" value="InterPro"/>
</dbReference>
<evidence type="ECO:0000256" key="1">
    <source>
        <dbReference type="ARBA" id="ARBA00004429"/>
    </source>
</evidence>